<reference evidence="1 2" key="1">
    <citation type="submission" date="2024-04" db="EMBL/GenBank/DDBJ databases">
        <title>Novel Shewanella species isolated from Baltic Sea sediments.</title>
        <authorList>
            <person name="Martin-Rodriguez A.J."/>
            <person name="Fernandez-Juarez V."/>
            <person name="Valeriano V.D."/>
            <person name="Mihindukulasooriya I."/>
            <person name="Ceresnova L."/>
            <person name="Joffre E."/>
            <person name="Jensie-Markopoulos S."/>
            <person name="Moore E.R.B."/>
            <person name="Sjoling A."/>
        </authorList>
    </citation>
    <scope>NUCLEOTIDE SEQUENCE [LARGE SCALE GENOMIC DNA]</scope>
    <source>
        <strain evidence="1 2">VAX-SP0-0CM-1</strain>
    </source>
</reference>
<keyword evidence="2" id="KW-1185">Reference proteome</keyword>
<dbReference type="Proteomes" id="UP001489333">
    <property type="component" value="Unassembled WGS sequence"/>
</dbReference>
<protein>
    <submittedName>
        <fullName evidence="1">Uncharacterized protein</fullName>
    </submittedName>
</protein>
<gene>
    <name evidence="1" type="ORF">AAGS29_04990</name>
</gene>
<comment type="caution">
    <text evidence="1">The sequence shown here is derived from an EMBL/GenBank/DDBJ whole genome shotgun (WGS) entry which is preliminary data.</text>
</comment>
<evidence type="ECO:0000313" key="1">
    <source>
        <dbReference type="EMBL" id="MEM6247969.1"/>
    </source>
</evidence>
<sequence length="79" mass="9449">MDLNLVEHAFELKDDRWIFKAGVAQYPQARQVAKLCTRFIPDDEDEQIDDEPRSCYNCQYRRWMVAGFECLALRHLLKK</sequence>
<dbReference type="RefSeq" id="WP_259521303.1">
    <property type="nucleotide sequence ID" value="NZ_JAUOEV010000004.1"/>
</dbReference>
<name>A0ABU9UNZ7_9GAMM</name>
<evidence type="ECO:0000313" key="2">
    <source>
        <dbReference type="Proteomes" id="UP001489333"/>
    </source>
</evidence>
<dbReference type="EMBL" id="JBCHKU010000004">
    <property type="protein sequence ID" value="MEM6247969.1"/>
    <property type="molecule type" value="Genomic_DNA"/>
</dbReference>
<organism evidence="1 2">
    <name type="scientific">Shewanella vaxholmensis</name>
    <dbReference type="NCBI Taxonomy" id="3063535"/>
    <lineage>
        <taxon>Bacteria</taxon>
        <taxon>Pseudomonadati</taxon>
        <taxon>Pseudomonadota</taxon>
        <taxon>Gammaproteobacteria</taxon>
        <taxon>Alteromonadales</taxon>
        <taxon>Shewanellaceae</taxon>
        <taxon>Shewanella</taxon>
    </lineage>
</organism>
<accession>A0ABU9UNZ7</accession>
<proteinExistence type="predicted"/>